<evidence type="ECO:0000259" key="4">
    <source>
        <dbReference type="PROSITE" id="PS51880"/>
    </source>
</evidence>
<reference evidence="5" key="1">
    <citation type="submission" date="2017-02" db="EMBL/GenBank/DDBJ databases">
        <title>Delving into the versatile metabolic prowess of the omnipresent phylum Bacteroidetes.</title>
        <authorList>
            <person name="Nobu M.K."/>
            <person name="Mei R."/>
            <person name="Narihiro T."/>
            <person name="Kuroda K."/>
            <person name="Liu W.-T."/>
        </authorList>
    </citation>
    <scope>NUCLEOTIDE SEQUENCE</scope>
    <source>
        <strain evidence="5">ADurb.Bin131</strain>
    </source>
</reference>
<feature type="domain" description="TGS" evidence="4">
    <location>
        <begin position="247"/>
        <end position="321"/>
    </location>
</feature>
<dbReference type="GO" id="GO:0005525">
    <property type="term" value="F:GTP binding"/>
    <property type="evidence" value="ECO:0007669"/>
    <property type="project" value="InterPro"/>
</dbReference>
<keyword evidence="2" id="KW-0460">Magnesium</keyword>
<dbReference type="EMBL" id="MWDQ01000066">
    <property type="protein sequence ID" value="OQB73749.1"/>
    <property type="molecule type" value="Genomic_DNA"/>
</dbReference>
<dbReference type="PROSITE" id="PS51880">
    <property type="entry name" value="TGS"/>
    <property type="match status" value="1"/>
</dbReference>
<organism evidence="5">
    <name type="scientific">candidate division TA06 bacterium ADurb.Bin131</name>
    <dbReference type="NCBI Taxonomy" id="1852827"/>
    <lineage>
        <taxon>Bacteria</taxon>
        <taxon>Bacteria division TA06</taxon>
    </lineage>
</organism>
<evidence type="ECO:0000256" key="2">
    <source>
        <dbReference type="ARBA" id="ARBA00022842"/>
    </source>
</evidence>
<proteinExistence type="predicted"/>
<dbReference type="InterPro" id="IPR031167">
    <property type="entry name" value="G_OBG"/>
</dbReference>
<dbReference type="InterPro" id="IPR012675">
    <property type="entry name" value="Beta-grasp_dom_sf"/>
</dbReference>
<dbReference type="SUPFAM" id="SSF81271">
    <property type="entry name" value="TGS-like"/>
    <property type="match status" value="1"/>
</dbReference>
<dbReference type="PROSITE" id="PS51710">
    <property type="entry name" value="G_OBG"/>
    <property type="match status" value="1"/>
</dbReference>
<dbReference type="GO" id="GO:0003924">
    <property type="term" value="F:GTPase activity"/>
    <property type="evidence" value="ECO:0007669"/>
    <property type="project" value="InterPro"/>
</dbReference>
<name>A0A1V6CA51_UNCT6</name>
<dbReference type="InterPro" id="IPR006073">
    <property type="entry name" value="GTP-bd"/>
</dbReference>
<dbReference type="Pfam" id="PF02824">
    <property type="entry name" value="TGS"/>
    <property type="match status" value="1"/>
</dbReference>
<dbReference type="Pfam" id="PF01926">
    <property type="entry name" value="MMR_HSR1"/>
    <property type="match status" value="1"/>
</dbReference>
<dbReference type="InterPro" id="IPR012676">
    <property type="entry name" value="TGS-like"/>
</dbReference>
<dbReference type="Gene3D" id="3.40.50.300">
    <property type="entry name" value="P-loop containing nucleotide triphosphate hydrolases"/>
    <property type="match status" value="1"/>
</dbReference>
<evidence type="ECO:0000256" key="1">
    <source>
        <dbReference type="ARBA" id="ARBA00022741"/>
    </source>
</evidence>
<dbReference type="Gene3D" id="3.10.20.30">
    <property type="match status" value="1"/>
</dbReference>
<dbReference type="AlphaFoldDB" id="A0A1V6CA51"/>
<gene>
    <name evidence="5" type="primary">cgtA</name>
    <name evidence="5" type="ORF">BWX89_00796</name>
</gene>
<feature type="domain" description="OBG-type G" evidence="3">
    <location>
        <begin position="81"/>
        <end position="135"/>
    </location>
</feature>
<sequence>MVANLPPDYHAKEAELKDAKTPEEKIAILLEMMAIMPKHKGTEKLQKELKSKIARLKKEATEKKVISRGSPIPTIEREGAGQVIIAGPPNTGKSTLLASITKAKPDIADYPFTTKIPQPGMFQYQDIQIQMVDTPALSSGISENWLGDLLRKSDMILMLLDLTDDDILDKMDETMNVLEQFKIKQQNTWEFTKKILWVGNKIDIPMWKDIKNILCELYPLDKDLLTISAQHLLNIDTLGELIFKTLDIIRVYTKIPGKPPEMKNPYTISARSTLEDLAKSIHKDLVKTFKYARLWKQGKGNPIIAGREYILEDKDLVEIHAEDMK</sequence>
<dbReference type="InterPro" id="IPR045001">
    <property type="entry name" value="DRG"/>
</dbReference>
<dbReference type="InterPro" id="IPR004095">
    <property type="entry name" value="TGS"/>
</dbReference>
<dbReference type="PRINTS" id="PR00326">
    <property type="entry name" value="GTP1OBG"/>
</dbReference>
<protein>
    <submittedName>
        <fullName evidence="5">GTPase Obg/CgtA</fullName>
    </submittedName>
</protein>
<evidence type="ECO:0000313" key="5">
    <source>
        <dbReference type="EMBL" id="OQB73749.1"/>
    </source>
</evidence>
<accession>A0A1V6CA51</accession>
<dbReference type="SUPFAM" id="SSF52540">
    <property type="entry name" value="P-loop containing nucleoside triphosphate hydrolases"/>
    <property type="match status" value="1"/>
</dbReference>
<comment type="caution">
    <text evidence="5">The sequence shown here is derived from an EMBL/GenBank/DDBJ whole genome shotgun (WGS) entry which is preliminary data.</text>
</comment>
<dbReference type="PANTHER" id="PTHR43127">
    <property type="entry name" value="DEVELOPMENTALLY-REGULATED GTP-BINDING PROTEIN 2"/>
    <property type="match status" value="1"/>
</dbReference>
<dbReference type="Proteomes" id="UP000485562">
    <property type="component" value="Unassembled WGS sequence"/>
</dbReference>
<evidence type="ECO:0000259" key="3">
    <source>
        <dbReference type="PROSITE" id="PS51710"/>
    </source>
</evidence>
<keyword evidence="1" id="KW-0547">Nucleotide-binding</keyword>
<dbReference type="InterPro" id="IPR027417">
    <property type="entry name" value="P-loop_NTPase"/>
</dbReference>